<reference evidence="1 2" key="1">
    <citation type="submission" date="2016-10" db="EMBL/GenBank/DDBJ databases">
        <authorList>
            <person name="de Groot N.N."/>
        </authorList>
    </citation>
    <scope>NUCLEOTIDE SEQUENCE [LARGE SCALE GENOMIC DNA]</scope>
    <source>
        <strain evidence="1 2">CGMCC 4.5506</strain>
    </source>
</reference>
<dbReference type="RefSeq" id="WP_091810826.1">
    <property type="nucleotide sequence ID" value="NZ_QGTN01000014.1"/>
</dbReference>
<gene>
    <name evidence="1" type="ORF">SAMN05421630_11730</name>
</gene>
<organism evidence="1 2">
    <name type="scientific">Prauserella marina</name>
    <dbReference type="NCBI Taxonomy" id="530584"/>
    <lineage>
        <taxon>Bacteria</taxon>
        <taxon>Bacillati</taxon>
        <taxon>Actinomycetota</taxon>
        <taxon>Actinomycetes</taxon>
        <taxon>Pseudonocardiales</taxon>
        <taxon>Pseudonocardiaceae</taxon>
        <taxon>Prauserella</taxon>
    </lineage>
</organism>
<evidence type="ECO:0000313" key="2">
    <source>
        <dbReference type="Proteomes" id="UP000199494"/>
    </source>
</evidence>
<name>A0A222VJU8_9PSEU</name>
<evidence type="ECO:0000313" key="1">
    <source>
        <dbReference type="EMBL" id="SDE01918.1"/>
    </source>
</evidence>
<dbReference type="Proteomes" id="UP000199494">
    <property type="component" value="Unassembled WGS sequence"/>
</dbReference>
<accession>A0A222VJU8</accession>
<dbReference type="EMBL" id="FMZE01000017">
    <property type="protein sequence ID" value="SDE01918.1"/>
    <property type="molecule type" value="Genomic_DNA"/>
</dbReference>
<keyword evidence="2" id="KW-1185">Reference proteome</keyword>
<dbReference type="STRING" id="530584.SAMN05421630_11730"/>
<protein>
    <submittedName>
        <fullName evidence="1">Uncharacterized protein</fullName>
    </submittedName>
</protein>
<sequence length="110" mass="11265">MRNPVSVQARTAVRARRVTAVLVATAASLFTLGMGTASAAQAEPNAMTFGLLGPVGLVAIVLGVIGMTAGVVRQRMKKARAVATPQGAVEPEPALVPLAVAEPVYSRQSE</sequence>
<dbReference type="AlphaFoldDB" id="A0A222VJU8"/>
<proteinExistence type="predicted"/>
<dbReference type="KEGG" id="pmad:BAY61_03410"/>